<feature type="compositionally biased region" description="Basic residues" evidence="1">
    <location>
        <begin position="660"/>
        <end position="674"/>
    </location>
</feature>
<feature type="compositionally biased region" description="Low complexity" evidence="1">
    <location>
        <begin position="97"/>
        <end position="112"/>
    </location>
</feature>
<feature type="region of interest" description="Disordered" evidence="1">
    <location>
        <begin position="660"/>
        <end position="719"/>
    </location>
</feature>
<dbReference type="AlphaFoldDB" id="A0A8J4PXA3"/>
<evidence type="ECO:0000256" key="1">
    <source>
        <dbReference type="SAM" id="MobiDB-lite"/>
    </source>
</evidence>
<dbReference type="EMBL" id="AJWJ01000100">
    <property type="protein sequence ID" value="KAF2075441.1"/>
    <property type="molecule type" value="Genomic_DNA"/>
</dbReference>
<feature type="compositionally biased region" description="Basic residues" evidence="1">
    <location>
        <begin position="684"/>
        <end position="694"/>
    </location>
</feature>
<feature type="region of interest" description="Disordered" evidence="1">
    <location>
        <begin position="88"/>
        <end position="129"/>
    </location>
</feature>
<dbReference type="Gene3D" id="3.80.10.10">
    <property type="entry name" value="Ribonuclease Inhibitor"/>
    <property type="match status" value="1"/>
</dbReference>
<dbReference type="OrthoDB" id="120976at2759"/>
<sequence length="774" mass="88577">MKSNSEESKHVNKNYDSSKYERLHLKAIAQQQSKQTELSKSNSSNVKVPPTAPKRKLPSAPPEKHVVGDIVYSNKNYKISSIPESVLNKINQPHPQPKSISPPISIPVSNSSKENASKKLKTNSENISSSSGIKMNSNYSILKFNKIEKEINDPEFQFNKKMKLNHIREILNNNDGKQEIQQQQKEEEPIVEYSNFNLPFILQKEVILILLEYYGSKFFPTLRRVCRYWKRVCHQSLPRLSIYFTDFHLLSSVTTLSERFYHSVNNDFQSLENISFINKNKSVIAYGPFYLNTIIHPFIKNIIMSNRNLKSIEIKSFPINHQNFSKGYDLDKSSSPMTESQDHSNIVNTSPCGNETWQCLSISQNFTNISLVGIGLEKSLWEPFFKDLSKNKVLESMRISDNIGIIGLNSLVSVWCDKKGSMTSEEDTQEKPFPQLRKLNLTKNKLSGTSGDSLNKLFLSPNVKIEVLDISRNRVGDGIYNIQNGFKRNSHLKQFIARENRLSLVSDIDFGPSITLLDLSDNIFNQGNNIKGLMYSLRNCNIESLNLTRCHIDNASITLLSSNLEFNYSLKTIDLSFNFFSQAAIDPFFDSIVHSKIESLCIQGNNLNSLVSQSLIGMGGFKTLMKSVSGFNKSLLEFTNNNSSSTITVDNYSKIKVKKKKKKEKEKKKGKDKVKKKEKESRKDKKSKSKKNRDKQKEEDEDEEIKGEEEKETKKEVKEEIVKQEFRDLSDKPNITLDLSFNSINIKEPNEILKNYSSKLNCDIYNLIVFKIKS</sequence>
<dbReference type="SUPFAM" id="SSF52047">
    <property type="entry name" value="RNI-like"/>
    <property type="match status" value="1"/>
</dbReference>
<evidence type="ECO:0000313" key="2">
    <source>
        <dbReference type="EMBL" id="KAF2075441.1"/>
    </source>
</evidence>
<dbReference type="Proteomes" id="UP000695562">
    <property type="component" value="Unassembled WGS sequence"/>
</dbReference>
<feature type="compositionally biased region" description="Basic and acidic residues" evidence="1">
    <location>
        <begin position="708"/>
        <end position="719"/>
    </location>
</feature>
<evidence type="ECO:0000313" key="3">
    <source>
        <dbReference type="Proteomes" id="UP000695562"/>
    </source>
</evidence>
<organism evidence="2 3">
    <name type="scientific">Polysphondylium violaceum</name>
    <dbReference type="NCBI Taxonomy" id="133409"/>
    <lineage>
        <taxon>Eukaryota</taxon>
        <taxon>Amoebozoa</taxon>
        <taxon>Evosea</taxon>
        <taxon>Eumycetozoa</taxon>
        <taxon>Dictyostelia</taxon>
        <taxon>Dictyosteliales</taxon>
        <taxon>Dictyosteliaceae</taxon>
        <taxon>Polysphondylium</taxon>
    </lineage>
</organism>
<protein>
    <recommendedName>
        <fullName evidence="4">F-box domain-containing protein</fullName>
    </recommendedName>
</protein>
<feature type="region of interest" description="Disordered" evidence="1">
    <location>
        <begin position="1"/>
        <end position="63"/>
    </location>
</feature>
<dbReference type="InterPro" id="IPR032675">
    <property type="entry name" value="LRR_dom_sf"/>
</dbReference>
<proteinExistence type="predicted"/>
<feature type="compositionally biased region" description="Basic and acidic residues" evidence="1">
    <location>
        <begin position="1"/>
        <end position="10"/>
    </location>
</feature>
<gene>
    <name evidence="2" type="ORF">CYY_003270</name>
</gene>
<comment type="caution">
    <text evidence="2">The sequence shown here is derived from an EMBL/GenBank/DDBJ whole genome shotgun (WGS) entry which is preliminary data.</text>
</comment>
<name>A0A8J4PXA3_9MYCE</name>
<feature type="compositionally biased region" description="Polar residues" evidence="1">
    <location>
        <begin position="29"/>
        <end position="46"/>
    </location>
</feature>
<evidence type="ECO:0008006" key="4">
    <source>
        <dbReference type="Google" id="ProtNLM"/>
    </source>
</evidence>
<keyword evidence="3" id="KW-1185">Reference proteome</keyword>
<reference evidence="2" key="1">
    <citation type="submission" date="2020-01" db="EMBL/GenBank/DDBJ databases">
        <title>Development of genomics and gene disruption for Polysphondylium violaceum indicates a role for the polyketide synthase stlB in stalk morphogenesis.</title>
        <authorList>
            <person name="Narita B."/>
            <person name="Kawabe Y."/>
            <person name="Kin K."/>
            <person name="Saito T."/>
            <person name="Gibbs R."/>
            <person name="Kuspa A."/>
            <person name="Muzny D."/>
            <person name="Queller D."/>
            <person name="Richards S."/>
            <person name="Strassman J."/>
            <person name="Sucgang R."/>
            <person name="Worley K."/>
            <person name="Schaap P."/>
        </authorList>
    </citation>
    <scope>NUCLEOTIDE SEQUENCE</scope>
    <source>
        <strain evidence="2">QSvi11</strain>
    </source>
</reference>
<accession>A0A8J4PXA3</accession>